<comment type="subcellular location">
    <subcellularLocation>
        <location evidence="1">Cell membrane</location>
        <topology evidence="1">Multi-pass membrane protein</topology>
    </subcellularLocation>
</comment>
<evidence type="ECO:0000259" key="8">
    <source>
        <dbReference type="Pfam" id="PF01757"/>
    </source>
</evidence>
<dbReference type="Proteomes" id="UP001579974">
    <property type="component" value="Unassembled WGS sequence"/>
</dbReference>
<evidence type="ECO:0000256" key="3">
    <source>
        <dbReference type="ARBA" id="ARBA00022475"/>
    </source>
</evidence>
<evidence type="ECO:0000256" key="7">
    <source>
        <dbReference type="SAM" id="Phobius"/>
    </source>
</evidence>
<evidence type="ECO:0000256" key="5">
    <source>
        <dbReference type="ARBA" id="ARBA00022989"/>
    </source>
</evidence>
<evidence type="ECO:0000313" key="10">
    <source>
        <dbReference type="Proteomes" id="UP001579974"/>
    </source>
</evidence>
<dbReference type="PANTHER" id="PTHR40074:SF2">
    <property type="entry name" value="O-ACETYLTRANSFERASE WECH"/>
    <property type="match status" value="1"/>
</dbReference>
<gene>
    <name evidence="9" type="ORF">KKP3000_002506</name>
</gene>
<feature type="transmembrane region" description="Helical" evidence="7">
    <location>
        <begin position="119"/>
        <end position="138"/>
    </location>
</feature>
<keyword evidence="5 7" id="KW-1133">Transmembrane helix</keyword>
<feature type="transmembrane region" description="Helical" evidence="7">
    <location>
        <begin position="73"/>
        <end position="95"/>
    </location>
</feature>
<feature type="transmembrane region" description="Helical" evidence="7">
    <location>
        <begin position="193"/>
        <end position="211"/>
    </location>
</feature>
<evidence type="ECO:0000256" key="1">
    <source>
        <dbReference type="ARBA" id="ARBA00004651"/>
    </source>
</evidence>
<keyword evidence="10" id="KW-1185">Reference proteome</keyword>
<dbReference type="PANTHER" id="PTHR40074">
    <property type="entry name" value="O-ACETYLTRANSFERASE WECH"/>
    <property type="match status" value="1"/>
</dbReference>
<sequence>MRACIILGVICVHVLSSFDAQTLPFSKTNISLDLLTMAFHFTREAFMFITGLVLFYTYYDRKFTVWSFWRKRLSLIALPYVAWTALYIAFTGTYLNKFDWGPQALAHRFGHALLTANQFFLYFLLVSMQLYVLFPLIVKMIRRLENRLWWVVSVSFILEIGIMVLNQTVLNHLQAGQVPTWLFTLVHYRDRFILTYQFWFIAGAALAVKYNSVRDWVSRHAKVVVIAAITAILALWATYFVERFGLHMTDGEAVDVLQPIMIPYALIVACLLWSVGLRWARVRTEEHLARVTPVIQFFGGVSFGIFLIHPIALHYFEQIDQRLHLHGGLHLVLIPFTAVFAYVSSGVAAYLIGKIPYVSYIVGEKTHLRRSTAKSTLSKAV</sequence>
<keyword evidence="9" id="KW-0012">Acyltransferase</keyword>
<evidence type="ECO:0000256" key="2">
    <source>
        <dbReference type="ARBA" id="ARBA00007400"/>
    </source>
</evidence>
<feature type="domain" description="Acyltransferase 3" evidence="8">
    <location>
        <begin position="1"/>
        <end position="346"/>
    </location>
</feature>
<dbReference type="EMBL" id="JBDXSU010000031">
    <property type="protein sequence ID" value="MFB5192912.1"/>
    <property type="molecule type" value="Genomic_DNA"/>
</dbReference>
<protein>
    <submittedName>
        <fullName evidence="9">Acyltransferase</fullName>
        <ecNumber evidence="9">2.3.1.-</ecNumber>
    </submittedName>
</protein>
<dbReference type="Pfam" id="PF01757">
    <property type="entry name" value="Acyl_transf_3"/>
    <property type="match status" value="1"/>
</dbReference>
<feature type="transmembrane region" description="Helical" evidence="7">
    <location>
        <begin position="328"/>
        <end position="352"/>
    </location>
</feature>
<feature type="transmembrane region" description="Helical" evidence="7">
    <location>
        <begin position="292"/>
        <end position="316"/>
    </location>
</feature>
<evidence type="ECO:0000256" key="4">
    <source>
        <dbReference type="ARBA" id="ARBA00022692"/>
    </source>
</evidence>
<comment type="caution">
    <text evidence="9">The sequence shown here is derived from an EMBL/GenBank/DDBJ whole genome shotgun (WGS) entry which is preliminary data.</text>
</comment>
<dbReference type="GO" id="GO:0016746">
    <property type="term" value="F:acyltransferase activity"/>
    <property type="evidence" value="ECO:0007669"/>
    <property type="project" value="UniProtKB-KW"/>
</dbReference>
<dbReference type="InterPro" id="IPR002656">
    <property type="entry name" value="Acyl_transf_3_dom"/>
</dbReference>
<evidence type="ECO:0000313" key="9">
    <source>
        <dbReference type="EMBL" id="MFB5192912.1"/>
    </source>
</evidence>
<keyword evidence="6 7" id="KW-0472">Membrane</keyword>
<feature type="transmembrane region" description="Helical" evidence="7">
    <location>
        <begin position="44"/>
        <end position="61"/>
    </location>
</feature>
<evidence type="ECO:0000256" key="6">
    <source>
        <dbReference type="ARBA" id="ARBA00023136"/>
    </source>
</evidence>
<feature type="transmembrane region" description="Helical" evidence="7">
    <location>
        <begin position="150"/>
        <end position="173"/>
    </location>
</feature>
<accession>A0ABV5AKZ6</accession>
<feature type="transmembrane region" description="Helical" evidence="7">
    <location>
        <begin position="223"/>
        <end position="241"/>
    </location>
</feature>
<keyword evidence="4 7" id="KW-0812">Transmembrane</keyword>
<dbReference type="EC" id="2.3.1.-" evidence="9"/>
<keyword evidence="9" id="KW-0808">Transferase</keyword>
<name>A0ABV5AKZ6_9BACL</name>
<dbReference type="RefSeq" id="WP_275475107.1">
    <property type="nucleotide sequence ID" value="NZ_CP162940.1"/>
</dbReference>
<feature type="transmembrane region" description="Helical" evidence="7">
    <location>
        <begin position="261"/>
        <end position="280"/>
    </location>
</feature>
<keyword evidence="3" id="KW-1003">Cell membrane</keyword>
<comment type="similarity">
    <text evidence="2">Belongs to the acyltransferase 3 family.</text>
</comment>
<reference evidence="9 10" key="1">
    <citation type="journal article" date="2024" name="Int. J. Mol. Sci.">
        <title>Exploration of Alicyclobacillus spp. Genome in Search of Antibiotic Resistance.</title>
        <authorList>
            <person name="Bucka-Kolendo J."/>
            <person name="Kiousi D.E."/>
            <person name="Dekowska A."/>
            <person name="Mikolajczuk-Szczyrba A."/>
            <person name="Karadedos D.M."/>
            <person name="Michael P."/>
            <person name="Galanis A."/>
            <person name="Sokolowska B."/>
        </authorList>
    </citation>
    <scope>NUCLEOTIDE SEQUENCE [LARGE SCALE GENOMIC DNA]</scope>
    <source>
        <strain evidence="9 10">KKP 3000</strain>
    </source>
</reference>
<organism evidence="9 10">
    <name type="scientific">Alicyclobacillus fastidiosus</name>
    <dbReference type="NCBI Taxonomy" id="392011"/>
    <lineage>
        <taxon>Bacteria</taxon>
        <taxon>Bacillati</taxon>
        <taxon>Bacillota</taxon>
        <taxon>Bacilli</taxon>
        <taxon>Bacillales</taxon>
        <taxon>Alicyclobacillaceae</taxon>
        <taxon>Alicyclobacillus</taxon>
    </lineage>
</organism>
<proteinExistence type="inferred from homology"/>